<dbReference type="Proteomes" id="UP000319525">
    <property type="component" value="Unassembled WGS sequence"/>
</dbReference>
<sequence length="154" mass="16331">MPPSVSDGALAELADVVMRVAREIDPKGPQAPDIVPLTGTEALVMRWVHHNPGASPSAVARATALQRSNCSVALRSLVAKGLIERQTAPDDARVTRLHPTALADESVQKLHAYWAGRLRRALDGDEAGVQAAAALLARIEEELRHGGDPPPMSS</sequence>
<evidence type="ECO:0000259" key="1">
    <source>
        <dbReference type="PROSITE" id="PS50995"/>
    </source>
</evidence>
<reference evidence="2 3" key="1">
    <citation type="submission" date="2019-06" db="EMBL/GenBank/DDBJ databases">
        <title>Whole genome shotgun sequence of Microbacterium testaceum NBRC 12675.</title>
        <authorList>
            <person name="Hosoyama A."/>
            <person name="Uohara A."/>
            <person name="Ohji S."/>
            <person name="Ichikawa N."/>
        </authorList>
    </citation>
    <scope>NUCLEOTIDE SEQUENCE [LARGE SCALE GENOMIC DNA]</scope>
    <source>
        <strain evidence="2 3">NBRC 12675</strain>
    </source>
</reference>
<proteinExistence type="predicted"/>
<comment type="caution">
    <text evidence="2">The sequence shown here is derived from an EMBL/GenBank/DDBJ whole genome shotgun (WGS) entry which is preliminary data.</text>
</comment>
<dbReference type="AlphaFoldDB" id="A0A4Y3QJ64"/>
<protein>
    <recommendedName>
        <fullName evidence="1">HTH marR-type domain-containing protein</fullName>
    </recommendedName>
</protein>
<dbReference type="PANTHER" id="PTHR33164:SF43">
    <property type="entry name" value="HTH-TYPE TRANSCRIPTIONAL REPRESSOR YETL"/>
    <property type="match status" value="1"/>
</dbReference>
<dbReference type="InterPro" id="IPR000835">
    <property type="entry name" value="HTH_MarR-typ"/>
</dbReference>
<evidence type="ECO:0000313" key="3">
    <source>
        <dbReference type="Proteomes" id="UP000319525"/>
    </source>
</evidence>
<dbReference type="Gene3D" id="1.10.10.10">
    <property type="entry name" value="Winged helix-like DNA-binding domain superfamily/Winged helix DNA-binding domain"/>
    <property type="match status" value="1"/>
</dbReference>
<dbReference type="PROSITE" id="PS50995">
    <property type="entry name" value="HTH_MARR_2"/>
    <property type="match status" value="1"/>
</dbReference>
<dbReference type="InterPro" id="IPR036390">
    <property type="entry name" value="WH_DNA-bd_sf"/>
</dbReference>
<dbReference type="GeneID" id="57142901"/>
<dbReference type="SMART" id="SM00347">
    <property type="entry name" value="HTH_MARR"/>
    <property type="match status" value="1"/>
</dbReference>
<dbReference type="InterPro" id="IPR039422">
    <property type="entry name" value="MarR/SlyA-like"/>
</dbReference>
<dbReference type="Pfam" id="PF12802">
    <property type="entry name" value="MarR_2"/>
    <property type="match status" value="1"/>
</dbReference>
<dbReference type="SUPFAM" id="SSF46785">
    <property type="entry name" value="Winged helix' DNA-binding domain"/>
    <property type="match status" value="1"/>
</dbReference>
<dbReference type="PANTHER" id="PTHR33164">
    <property type="entry name" value="TRANSCRIPTIONAL REGULATOR, MARR FAMILY"/>
    <property type="match status" value="1"/>
</dbReference>
<accession>A0A4Y3QJ64</accession>
<dbReference type="GO" id="GO:0003700">
    <property type="term" value="F:DNA-binding transcription factor activity"/>
    <property type="evidence" value="ECO:0007669"/>
    <property type="project" value="InterPro"/>
</dbReference>
<feature type="domain" description="HTH marR-type" evidence="1">
    <location>
        <begin position="10"/>
        <end position="141"/>
    </location>
</feature>
<gene>
    <name evidence="2" type="ORF">MTE01_01850</name>
</gene>
<dbReference type="RefSeq" id="WP_246077930.1">
    <property type="nucleotide sequence ID" value="NZ_BJML01000001.1"/>
</dbReference>
<evidence type="ECO:0000313" key="2">
    <source>
        <dbReference type="EMBL" id="GEB44240.1"/>
    </source>
</evidence>
<organism evidence="2 3">
    <name type="scientific">Microbacterium testaceum</name>
    <name type="common">Aureobacterium testaceum</name>
    <name type="synonym">Brevibacterium testaceum</name>
    <dbReference type="NCBI Taxonomy" id="2033"/>
    <lineage>
        <taxon>Bacteria</taxon>
        <taxon>Bacillati</taxon>
        <taxon>Actinomycetota</taxon>
        <taxon>Actinomycetes</taxon>
        <taxon>Micrococcales</taxon>
        <taxon>Microbacteriaceae</taxon>
        <taxon>Microbacterium</taxon>
    </lineage>
</organism>
<dbReference type="InterPro" id="IPR036388">
    <property type="entry name" value="WH-like_DNA-bd_sf"/>
</dbReference>
<dbReference type="GO" id="GO:0006950">
    <property type="term" value="P:response to stress"/>
    <property type="evidence" value="ECO:0007669"/>
    <property type="project" value="TreeGrafter"/>
</dbReference>
<dbReference type="EMBL" id="BJML01000001">
    <property type="protein sequence ID" value="GEB44240.1"/>
    <property type="molecule type" value="Genomic_DNA"/>
</dbReference>
<name>A0A4Y3QJ64_MICTE</name>